<dbReference type="EMBL" id="JRLY01000004">
    <property type="protein sequence ID" value="KGO93780.1"/>
    <property type="molecule type" value="Genomic_DNA"/>
</dbReference>
<dbReference type="Gene3D" id="2.170.130.10">
    <property type="entry name" value="TonB-dependent receptor, plug domain"/>
    <property type="match status" value="1"/>
</dbReference>
<protein>
    <submittedName>
        <fullName evidence="10">TonB-dependent receptor</fullName>
    </submittedName>
</protein>
<evidence type="ECO:0000256" key="6">
    <source>
        <dbReference type="ARBA" id="ARBA00023136"/>
    </source>
</evidence>
<evidence type="ECO:0000256" key="1">
    <source>
        <dbReference type="ARBA" id="ARBA00004571"/>
    </source>
</evidence>
<accession>A0A0A2MZZ2</accession>
<keyword evidence="7" id="KW-0998">Cell outer membrane</keyword>
<keyword evidence="10" id="KW-0675">Receptor</keyword>
<evidence type="ECO:0000259" key="9">
    <source>
        <dbReference type="Pfam" id="PF07715"/>
    </source>
</evidence>
<reference evidence="10 11" key="1">
    <citation type="submission" date="2013-09" db="EMBL/GenBank/DDBJ databases">
        <authorList>
            <person name="Zeng Z."/>
            <person name="Chen C."/>
        </authorList>
    </citation>
    <scope>NUCLEOTIDE SEQUENCE [LARGE SCALE GENOMIC DNA]</scope>
    <source>
        <strain evidence="10 11">WB 4.1-42</strain>
    </source>
</reference>
<evidence type="ECO:0000256" key="8">
    <source>
        <dbReference type="SAM" id="SignalP"/>
    </source>
</evidence>
<dbReference type="PANTHER" id="PTHR30069:SF29">
    <property type="entry name" value="HEMOGLOBIN AND HEMOGLOBIN-HAPTOGLOBIN-BINDING PROTEIN 1-RELATED"/>
    <property type="match status" value="1"/>
</dbReference>
<dbReference type="InterPro" id="IPR036942">
    <property type="entry name" value="Beta-barrel_TonB_sf"/>
</dbReference>
<dbReference type="SUPFAM" id="SSF49464">
    <property type="entry name" value="Carboxypeptidase regulatory domain-like"/>
    <property type="match status" value="1"/>
</dbReference>
<keyword evidence="6" id="KW-0472">Membrane</keyword>
<dbReference type="Pfam" id="PF13620">
    <property type="entry name" value="CarboxypepD_reg"/>
    <property type="match status" value="1"/>
</dbReference>
<feature type="chain" id="PRO_5002003904" evidence="8">
    <location>
        <begin position="20"/>
        <end position="794"/>
    </location>
</feature>
<dbReference type="Gene3D" id="2.40.170.20">
    <property type="entry name" value="TonB-dependent receptor, beta-barrel domain"/>
    <property type="match status" value="1"/>
</dbReference>
<keyword evidence="4" id="KW-0812">Transmembrane</keyword>
<name>A0A0A2MZZ2_9FLAO</name>
<dbReference type="Gene3D" id="2.60.40.1120">
    <property type="entry name" value="Carboxypeptidase-like, regulatory domain"/>
    <property type="match status" value="1"/>
</dbReference>
<evidence type="ECO:0000313" key="11">
    <source>
        <dbReference type="Proteomes" id="UP000030111"/>
    </source>
</evidence>
<evidence type="ECO:0000256" key="3">
    <source>
        <dbReference type="ARBA" id="ARBA00022452"/>
    </source>
</evidence>
<dbReference type="GO" id="GO:0044718">
    <property type="term" value="P:siderophore transmembrane transport"/>
    <property type="evidence" value="ECO:0007669"/>
    <property type="project" value="TreeGrafter"/>
</dbReference>
<evidence type="ECO:0000256" key="2">
    <source>
        <dbReference type="ARBA" id="ARBA00022448"/>
    </source>
</evidence>
<dbReference type="Proteomes" id="UP000030111">
    <property type="component" value="Unassembled WGS sequence"/>
</dbReference>
<dbReference type="RefSeq" id="WP_026991643.1">
    <property type="nucleotide sequence ID" value="NZ_JRLY01000004.1"/>
</dbReference>
<proteinExistence type="predicted"/>
<feature type="signal peptide" evidence="8">
    <location>
        <begin position="1"/>
        <end position="19"/>
    </location>
</feature>
<dbReference type="InterPro" id="IPR012910">
    <property type="entry name" value="Plug_dom"/>
</dbReference>
<dbReference type="OrthoDB" id="9804995at2"/>
<dbReference type="AlphaFoldDB" id="A0A0A2MZZ2"/>
<dbReference type="GO" id="GO:0009279">
    <property type="term" value="C:cell outer membrane"/>
    <property type="evidence" value="ECO:0007669"/>
    <property type="project" value="UniProtKB-SubCell"/>
</dbReference>
<dbReference type="SUPFAM" id="SSF56935">
    <property type="entry name" value="Porins"/>
    <property type="match status" value="1"/>
</dbReference>
<dbReference type="InterPro" id="IPR008969">
    <property type="entry name" value="CarboxyPept-like_regulatory"/>
</dbReference>
<evidence type="ECO:0000313" key="10">
    <source>
        <dbReference type="EMBL" id="KGO93780.1"/>
    </source>
</evidence>
<dbReference type="PANTHER" id="PTHR30069">
    <property type="entry name" value="TONB-DEPENDENT OUTER MEMBRANE RECEPTOR"/>
    <property type="match status" value="1"/>
</dbReference>
<comment type="subcellular location">
    <subcellularLocation>
        <location evidence="1">Cell outer membrane</location>
        <topology evidence="1">Multi-pass membrane protein</topology>
    </subcellularLocation>
</comment>
<keyword evidence="11" id="KW-1185">Reference proteome</keyword>
<dbReference type="eggNOG" id="COG4771">
    <property type="taxonomic scope" value="Bacteria"/>
</dbReference>
<keyword evidence="3" id="KW-1134">Transmembrane beta strand</keyword>
<dbReference type="InterPro" id="IPR039426">
    <property type="entry name" value="TonB-dep_rcpt-like"/>
</dbReference>
<dbReference type="InterPro" id="IPR037066">
    <property type="entry name" value="Plug_dom_sf"/>
</dbReference>
<keyword evidence="2" id="KW-0813">Transport</keyword>
<gene>
    <name evidence="10" type="ORF">Q766_07510</name>
</gene>
<dbReference type="Pfam" id="PF07715">
    <property type="entry name" value="Plug"/>
    <property type="match status" value="1"/>
</dbReference>
<evidence type="ECO:0000256" key="7">
    <source>
        <dbReference type="ARBA" id="ARBA00023237"/>
    </source>
</evidence>
<sequence length="794" mass="86624">MKKYIFVIAFLLINALSFAQTGIIRGTLTDKQSEKPLPAATVELISDPNIAGTTDENGAFSLTNIPVGRQSVRVSFLGYESITVPDIDVTSGKDVIIAVALIESFNTLQEVVISAGNNKARTVNKMAAVSARQFSTEEVNRYAGGRSDVARLASNFAGVSTADDSRNDIVIRGNSPSGLLWRLEGIPIPSPNHFSTLGTTGSPVSALNPNLLANSDFITSAFPAEYGNAIGGVFDLGLRKGNASDYEYTVGVAAFPGVEVMAEGPLGKKGGSFLAAARYGIVGPLGFAGSTAQPNYSDFSFNVDFGKGKLGNVSVFGILGTSNIDLIGKDVELDGDDLFATRDEDQFVKSGFSAFGAKHTIDVGSYSVLKTVVGYSSSNNSIKEDRYYNLDTPEQTKIRFADGENTESRFTFSTLLNSKISNKLTFRTGVLLELFSLDTNLSDRDRQADNDGDGYPDYVNLLDTDGNYSILQPYAMAQYRLTEKLTLNAGVHGQYFSLNEQVVAEPRAALTYALNNANSFSIGYGLHHQNVAAPLLFLNENIGGTLVQTNKDLDLVRSQHYVVGYDTRFADKWRAKVEMYYQAVDKAAVESTPTSYSSLTEGAGFGFSIDKTSLISKGKGYNQGIELTLEKFFSRGYNVLFTSSFFESKYKGSDNIERDSPFNNGYVINALGGKEFKIGKAKQNVFSINGKVTTAGGRHYTPVDLTASIANGYEIKDDLKAYSEQYDAYFRMDIKFAVKLNSSKKKSSHSFYVDFQNVTNNANVFTKSYNRVTQQVNQIDQIGFQPDFGYRYQF</sequence>
<keyword evidence="5 8" id="KW-0732">Signal</keyword>
<comment type="caution">
    <text evidence="10">The sequence shown here is derived from an EMBL/GenBank/DDBJ whole genome shotgun (WGS) entry which is preliminary data.</text>
</comment>
<evidence type="ECO:0000256" key="5">
    <source>
        <dbReference type="ARBA" id="ARBA00022729"/>
    </source>
</evidence>
<evidence type="ECO:0000256" key="4">
    <source>
        <dbReference type="ARBA" id="ARBA00022692"/>
    </source>
</evidence>
<dbReference type="STRING" id="1121898.GCA_000422725_00152"/>
<dbReference type="GO" id="GO:0015344">
    <property type="term" value="F:siderophore uptake transmembrane transporter activity"/>
    <property type="evidence" value="ECO:0007669"/>
    <property type="project" value="TreeGrafter"/>
</dbReference>
<organism evidence="10 11">
    <name type="scientific">Flavobacterium subsaxonicum WB 4.1-42 = DSM 21790</name>
    <dbReference type="NCBI Taxonomy" id="1121898"/>
    <lineage>
        <taxon>Bacteria</taxon>
        <taxon>Pseudomonadati</taxon>
        <taxon>Bacteroidota</taxon>
        <taxon>Flavobacteriia</taxon>
        <taxon>Flavobacteriales</taxon>
        <taxon>Flavobacteriaceae</taxon>
        <taxon>Flavobacterium</taxon>
    </lineage>
</organism>
<feature type="domain" description="TonB-dependent receptor plug" evidence="9">
    <location>
        <begin position="128"/>
        <end position="233"/>
    </location>
</feature>